<dbReference type="RefSeq" id="WP_378959959.1">
    <property type="nucleotide sequence ID" value="NZ_JBHRXC010000001.1"/>
</dbReference>
<protein>
    <submittedName>
        <fullName evidence="5">Helix-turn-helix domain-containing protein</fullName>
    </submittedName>
</protein>
<evidence type="ECO:0000259" key="4">
    <source>
        <dbReference type="PROSITE" id="PS01124"/>
    </source>
</evidence>
<comment type="caution">
    <text evidence="5">The sequence shown here is derived from an EMBL/GenBank/DDBJ whole genome shotgun (WGS) entry which is preliminary data.</text>
</comment>
<keyword evidence="2" id="KW-0238">DNA-binding</keyword>
<dbReference type="InterPro" id="IPR018060">
    <property type="entry name" value="HTH_AraC"/>
</dbReference>
<dbReference type="Pfam" id="PF12833">
    <property type="entry name" value="HTH_18"/>
    <property type="match status" value="1"/>
</dbReference>
<dbReference type="PROSITE" id="PS01124">
    <property type="entry name" value="HTH_ARAC_FAMILY_2"/>
    <property type="match status" value="1"/>
</dbReference>
<evidence type="ECO:0000256" key="2">
    <source>
        <dbReference type="ARBA" id="ARBA00023125"/>
    </source>
</evidence>
<dbReference type="InterPro" id="IPR054015">
    <property type="entry name" value="ExsA-like_N"/>
</dbReference>
<evidence type="ECO:0000313" key="6">
    <source>
        <dbReference type="Proteomes" id="UP001595792"/>
    </source>
</evidence>
<evidence type="ECO:0000313" key="5">
    <source>
        <dbReference type="EMBL" id="MFC4196626.1"/>
    </source>
</evidence>
<keyword evidence="6" id="KW-1185">Reference proteome</keyword>
<dbReference type="PANTHER" id="PTHR46796">
    <property type="entry name" value="HTH-TYPE TRANSCRIPTIONAL ACTIVATOR RHAS-RELATED"/>
    <property type="match status" value="1"/>
</dbReference>
<dbReference type="SMART" id="SM00342">
    <property type="entry name" value="HTH_ARAC"/>
    <property type="match status" value="1"/>
</dbReference>
<dbReference type="Gene3D" id="1.10.10.60">
    <property type="entry name" value="Homeodomain-like"/>
    <property type="match status" value="1"/>
</dbReference>
<reference evidence="6" key="1">
    <citation type="journal article" date="2019" name="Int. J. Syst. Evol. Microbiol.">
        <title>The Global Catalogue of Microorganisms (GCM) 10K type strain sequencing project: providing services to taxonomists for standard genome sequencing and annotation.</title>
        <authorList>
            <consortium name="The Broad Institute Genomics Platform"/>
            <consortium name="The Broad Institute Genome Sequencing Center for Infectious Disease"/>
            <person name="Wu L."/>
            <person name="Ma J."/>
        </authorList>
    </citation>
    <scope>NUCLEOTIDE SEQUENCE [LARGE SCALE GENOMIC DNA]</scope>
    <source>
        <strain evidence="6">CCM 8689</strain>
    </source>
</reference>
<evidence type="ECO:0000256" key="3">
    <source>
        <dbReference type="ARBA" id="ARBA00023163"/>
    </source>
</evidence>
<feature type="domain" description="HTH araC/xylS-type" evidence="4">
    <location>
        <begin position="151"/>
        <end position="249"/>
    </location>
</feature>
<dbReference type="Proteomes" id="UP001595792">
    <property type="component" value="Unassembled WGS sequence"/>
</dbReference>
<dbReference type="InterPro" id="IPR050204">
    <property type="entry name" value="AraC_XylS_family_regulators"/>
</dbReference>
<dbReference type="InterPro" id="IPR009057">
    <property type="entry name" value="Homeodomain-like_sf"/>
</dbReference>
<gene>
    <name evidence="5" type="ORF">ACFOUY_07950</name>
</gene>
<dbReference type="Pfam" id="PF22200">
    <property type="entry name" value="ExsA_N"/>
    <property type="match status" value="1"/>
</dbReference>
<keyword evidence="1" id="KW-0805">Transcription regulation</keyword>
<accession>A0ABV8NJP7</accession>
<organism evidence="5 6">
    <name type="scientific">Pedobacter jamesrossensis</name>
    <dbReference type="NCBI Taxonomy" id="1908238"/>
    <lineage>
        <taxon>Bacteria</taxon>
        <taxon>Pseudomonadati</taxon>
        <taxon>Bacteroidota</taxon>
        <taxon>Sphingobacteriia</taxon>
        <taxon>Sphingobacteriales</taxon>
        <taxon>Sphingobacteriaceae</taxon>
        <taxon>Pedobacter</taxon>
    </lineage>
</organism>
<dbReference type="PANTHER" id="PTHR46796:SF6">
    <property type="entry name" value="ARAC SUBFAMILY"/>
    <property type="match status" value="1"/>
</dbReference>
<keyword evidence="3" id="KW-0804">Transcription</keyword>
<evidence type="ECO:0000256" key="1">
    <source>
        <dbReference type="ARBA" id="ARBA00023015"/>
    </source>
</evidence>
<dbReference type="EMBL" id="JBHSBY010000035">
    <property type="protein sequence ID" value="MFC4196626.1"/>
    <property type="molecule type" value="Genomic_DNA"/>
</dbReference>
<name>A0ABV8NJP7_9SPHI</name>
<sequence length="262" mass="30164">MGGENFIGEYIFSYQVSGSLEVSDGINKVEFKAGDFRLSLRNKLAKYIKQPGITEKYESLSVFIDQETLRNISLEYHLQAIPTFADRPVLLLNQHPLYKNFFDSLSPFLSASAPGSDDLINLKLKEAVLTLLKVQPELKDVLFDFTDPHKIDLKAYMEQHYKFNLTMQHFAYMTGRSVSSFKRDFDQDFGTSPGKWLLNRRLKEAFYLLKEKGKAPSDVYVETGFEDISHFSRAFKKEYGFPPSKIYDKLNSATFQKLNSIL</sequence>
<proteinExistence type="predicted"/>
<dbReference type="SUPFAM" id="SSF46689">
    <property type="entry name" value="Homeodomain-like"/>
    <property type="match status" value="2"/>
</dbReference>